<dbReference type="InterPro" id="IPR016181">
    <property type="entry name" value="Acyl_CoA_acyltransferase"/>
</dbReference>
<evidence type="ECO:0000259" key="1">
    <source>
        <dbReference type="PROSITE" id="PS51186"/>
    </source>
</evidence>
<dbReference type="GO" id="GO:0016747">
    <property type="term" value="F:acyltransferase activity, transferring groups other than amino-acyl groups"/>
    <property type="evidence" value="ECO:0007669"/>
    <property type="project" value="InterPro"/>
</dbReference>
<dbReference type="CDD" id="cd04301">
    <property type="entry name" value="NAT_SF"/>
    <property type="match status" value="1"/>
</dbReference>
<comment type="caution">
    <text evidence="2">The sequence shown here is derived from an EMBL/GenBank/DDBJ whole genome shotgun (WGS) entry which is preliminary data.</text>
</comment>
<organism evidence="2 3">
    <name type="scientific">Heyndrickxia camelliae</name>
    <dbReference type="NCBI Taxonomy" id="1707093"/>
    <lineage>
        <taxon>Bacteria</taxon>
        <taxon>Bacillati</taxon>
        <taxon>Bacillota</taxon>
        <taxon>Bacilli</taxon>
        <taxon>Bacillales</taxon>
        <taxon>Bacillaceae</taxon>
        <taxon>Heyndrickxia</taxon>
    </lineage>
</organism>
<reference evidence="2 3" key="1">
    <citation type="submission" date="2017-11" db="EMBL/GenBank/DDBJ databases">
        <title>Bacillus camelliae sp. nov., isolated from pu'er tea.</title>
        <authorList>
            <person name="Niu L."/>
        </authorList>
    </citation>
    <scope>NUCLEOTIDE SEQUENCE [LARGE SCALE GENOMIC DNA]</scope>
    <source>
        <strain evidence="2 3">7578-1</strain>
    </source>
</reference>
<dbReference type="Pfam" id="PF00583">
    <property type="entry name" value="Acetyltransf_1"/>
    <property type="match status" value="1"/>
</dbReference>
<evidence type="ECO:0000313" key="2">
    <source>
        <dbReference type="EMBL" id="PKR82736.1"/>
    </source>
</evidence>
<dbReference type="EMBL" id="PIQO01000029">
    <property type="protein sequence ID" value="PKR82736.1"/>
    <property type="molecule type" value="Genomic_DNA"/>
</dbReference>
<sequence length="303" mass="35450">MNVTITPYDVKDEENINHLLFLCYGTDEDSQAYFKRGWKSSLNMGTFLAKNNSELIGMVAAWKTRFHPKSLYFSLVVHPFYRGENIEFELLKSIEKLSINLPLQTSIWETNFSLKTFLHNYDFTEIRRTYMPTLYLSTIHDLNEALIDNFHSNDMIVTSLREVLNDQDMQKKLILLVKETYEKTHEVNPPQANLKEWEKAVFDEDTLLNGSYIFTENDDILGFALLHIGENPDSLEFGWRGVKDKKNMKWISLLTALQIKYAKKSGYKYVLGEMDTTDPYSLEVLKTFPFSPSPTWITYKKDR</sequence>
<dbReference type="PROSITE" id="PS51186">
    <property type="entry name" value="GNAT"/>
    <property type="match status" value="1"/>
</dbReference>
<feature type="domain" description="N-acetyltransferase" evidence="1">
    <location>
        <begin position="3"/>
        <end position="143"/>
    </location>
</feature>
<keyword evidence="2" id="KW-0808">Transferase</keyword>
<keyword evidence="3" id="KW-1185">Reference proteome</keyword>
<accession>A0A2N3LDQ6</accession>
<dbReference type="AlphaFoldDB" id="A0A2N3LDQ6"/>
<protein>
    <submittedName>
        <fullName evidence="2">GNAT family acetyltransferase</fullName>
    </submittedName>
</protein>
<evidence type="ECO:0000313" key="3">
    <source>
        <dbReference type="Proteomes" id="UP000233440"/>
    </source>
</evidence>
<gene>
    <name evidence="2" type="ORF">CWO92_22820</name>
</gene>
<name>A0A2N3LDQ6_9BACI</name>
<dbReference type="OrthoDB" id="2720396at2"/>
<dbReference type="RefSeq" id="WP_101356513.1">
    <property type="nucleotide sequence ID" value="NZ_PIQO01000029.1"/>
</dbReference>
<dbReference type="Proteomes" id="UP000233440">
    <property type="component" value="Unassembled WGS sequence"/>
</dbReference>
<dbReference type="Gene3D" id="3.40.630.30">
    <property type="match status" value="2"/>
</dbReference>
<proteinExistence type="predicted"/>
<dbReference type="InterPro" id="IPR000182">
    <property type="entry name" value="GNAT_dom"/>
</dbReference>
<dbReference type="SUPFAM" id="SSF55729">
    <property type="entry name" value="Acyl-CoA N-acyltransferases (Nat)"/>
    <property type="match status" value="2"/>
</dbReference>